<evidence type="ECO:0000313" key="1">
    <source>
        <dbReference type="EMBL" id="GBF32300.1"/>
    </source>
</evidence>
<protein>
    <submittedName>
        <fullName evidence="1">Uncharacterized protein</fullName>
    </submittedName>
</protein>
<proteinExistence type="predicted"/>
<gene>
    <name evidence="1" type="ORF">DCCM_0494</name>
</gene>
<sequence>MRPYKCYISLLNWLLLYPPTAWELIEKTRDYLKRAKDVVKCLKQQLE</sequence>
<accession>A0A2L2X8F2</accession>
<comment type="caution">
    <text evidence="1">The sequence shown here is derived from an EMBL/GenBank/DDBJ whole genome shotgun (WGS) entry which is preliminary data.</text>
</comment>
<organism evidence="1 2">
    <name type="scientific">Desulfocucumis palustris</name>
    <dbReference type="NCBI Taxonomy" id="1898651"/>
    <lineage>
        <taxon>Bacteria</taxon>
        <taxon>Bacillati</taxon>
        <taxon>Bacillota</taxon>
        <taxon>Clostridia</taxon>
        <taxon>Eubacteriales</taxon>
        <taxon>Desulfocucumaceae</taxon>
        <taxon>Desulfocucumis</taxon>
    </lineage>
</organism>
<dbReference type="AlphaFoldDB" id="A0A2L2X8F2"/>
<name>A0A2L2X8F2_9FIRM</name>
<keyword evidence="2" id="KW-1185">Reference proteome</keyword>
<evidence type="ECO:0000313" key="2">
    <source>
        <dbReference type="Proteomes" id="UP000239549"/>
    </source>
</evidence>
<reference evidence="2" key="1">
    <citation type="submission" date="2018-02" db="EMBL/GenBank/DDBJ databases">
        <title>Genome sequence of Desulfocucumis palustris strain NAW-5.</title>
        <authorList>
            <person name="Watanabe M."/>
            <person name="Kojima H."/>
            <person name="Fukui M."/>
        </authorList>
    </citation>
    <scope>NUCLEOTIDE SEQUENCE [LARGE SCALE GENOMIC DNA]</scope>
    <source>
        <strain evidence="2">NAW-5</strain>
    </source>
</reference>
<dbReference type="EMBL" id="BFAV01000022">
    <property type="protein sequence ID" value="GBF32300.1"/>
    <property type="molecule type" value="Genomic_DNA"/>
</dbReference>
<dbReference type="Proteomes" id="UP000239549">
    <property type="component" value="Unassembled WGS sequence"/>
</dbReference>